<feature type="chain" id="PRO_5012881021" evidence="2">
    <location>
        <begin position="16"/>
        <end position="164"/>
    </location>
</feature>
<feature type="transmembrane region" description="Helical" evidence="1">
    <location>
        <begin position="139"/>
        <end position="163"/>
    </location>
</feature>
<accession>A2XEL4</accession>
<gene>
    <name evidence="3" type="ORF">OsI_10774</name>
</gene>
<protein>
    <submittedName>
        <fullName evidence="3">Uncharacterized protein</fullName>
    </submittedName>
</protein>
<reference evidence="3 4" key="1">
    <citation type="journal article" date="2005" name="PLoS Biol.">
        <title>The genomes of Oryza sativa: a history of duplications.</title>
        <authorList>
            <person name="Yu J."/>
            <person name="Wang J."/>
            <person name="Lin W."/>
            <person name="Li S."/>
            <person name="Li H."/>
            <person name="Zhou J."/>
            <person name="Ni P."/>
            <person name="Dong W."/>
            <person name="Hu S."/>
            <person name="Zeng C."/>
            <person name="Zhang J."/>
            <person name="Zhang Y."/>
            <person name="Li R."/>
            <person name="Xu Z."/>
            <person name="Li S."/>
            <person name="Li X."/>
            <person name="Zheng H."/>
            <person name="Cong L."/>
            <person name="Lin L."/>
            <person name="Yin J."/>
            <person name="Geng J."/>
            <person name="Li G."/>
            <person name="Shi J."/>
            <person name="Liu J."/>
            <person name="Lv H."/>
            <person name="Li J."/>
            <person name="Wang J."/>
            <person name="Deng Y."/>
            <person name="Ran L."/>
            <person name="Shi X."/>
            <person name="Wang X."/>
            <person name="Wu Q."/>
            <person name="Li C."/>
            <person name="Ren X."/>
            <person name="Wang J."/>
            <person name="Wang X."/>
            <person name="Li D."/>
            <person name="Liu D."/>
            <person name="Zhang X."/>
            <person name="Ji Z."/>
            <person name="Zhao W."/>
            <person name="Sun Y."/>
            <person name="Zhang Z."/>
            <person name="Bao J."/>
            <person name="Han Y."/>
            <person name="Dong L."/>
            <person name="Ji J."/>
            <person name="Chen P."/>
            <person name="Wu S."/>
            <person name="Liu J."/>
            <person name="Xiao Y."/>
            <person name="Bu D."/>
            <person name="Tan J."/>
            <person name="Yang L."/>
            <person name="Ye C."/>
            <person name="Zhang J."/>
            <person name="Xu J."/>
            <person name="Zhou Y."/>
            <person name="Yu Y."/>
            <person name="Zhang B."/>
            <person name="Zhuang S."/>
            <person name="Wei H."/>
            <person name="Liu B."/>
            <person name="Lei M."/>
            <person name="Yu H."/>
            <person name="Li Y."/>
            <person name="Xu H."/>
            <person name="Wei S."/>
            <person name="He X."/>
            <person name="Fang L."/>
            <person name="Zhang Z."/>
            <person name="Zhang Y."/>
            <person name="Huang X."/>
            <person name="Su Z."/>
            <person name="Tong W."/>
            <person name="Li J."/>
            <person name="Tong Z."/>
            <person name="Li S."/>
            <person name="Ye J."/>
            <person name="Wang L."/>
            <person name="Fang L."/>
            <person name="Lei T."/>
            <person name="Chen C."/>
            <person name="Chen H."/>
            <person name="Xu Z."/>
            <person name="Li H."/>
            <person name="Huang H."/>
            <person name="Zhang F."/>
            <person name="Xu H."/>
            <person name="Li N."/>
            <person name="Zhao C."/>
            <person name="Li S."/>
            <person name="Dong L."/>
            <person name="Huang Y."/>
            <person name="Li L."/>
            <person name="Xi Y."/>
            <person name="Qi Q."/>
            <person name="Li W."/>
            <person name="Zhang B."/>
            <person name="Hu W."/>
            <person name="Zhang Y."/>
            <person name="Tian X."/>
            <person name="Jiao Y."/>
            <person name="Liang X."/>
            <person name="Jin J."/>
            <person name="Gao L."/>
            <person name="Zheng W."/>
            <person name="Hao B."/>
            <person name="Liu S."/>
            <person name="Wang W."/>
            <person name="Yuan L."/>
            <person name="Cao M."/>
            <person name="McDermott J."/>
            <person name="Samudrala R."/>
            <person name="Wang J."/>
            <person name="Wong G.K."/>
            <person name="Yang H."/>
        </authorList>
    </citation>
    <scope>NUCLEOTIDE SEQUENCE [LARGE SCALE GENOMIC DNA]</scope>
    <source>
        <strain evidence="4">cv. 93-11</strain>
    </source>
</reference>
<proteinExistence type="predicted"/>
<keyword evidence="1" id="KW-0812">Transmembrane</keyword>
<keyword evidence="1" id="KW-1133">Transmembrane helix</keyword>
<dbReference type="Gramene" id="BGIOSGA012244-TA">
    <property type="protein sequence ID" value="BGIOSGA012244-PA"/>
    <property type="gene ID" value="BGIOSGA012244"/>
</dbReference>
<feature type="signal peptide" evidence="2">
    <location>
        <begin position="1"/>
        <end position="15"/>
    </location>
</feature>
<dbReference type="HOGENOM" id="CLU_1734325_0_0_1"/>
<name>A2XEL4_ORYSI</name>
<evidence type="ECO:0000256" key="1">
    <source>
        <dbReference type="SAM" id="Phobius"/>
    </source>
</evidence>
<dbReference type="EMBL" id="CM000128">
    <property type="protein sequence ID" value="EAY89274.1"/>
    <property type="molecule type" value="Genomic_DNA"/>
</dbReference>
<keyword evidence="2" id="KW-0732">Signal</keyword>
<evidence type="ECO:0000256" key="2">
    <source>
        <dbReference type="SAM" id="SignalP"/>
    </source>
</evidence>
<sequence length="164" mass="16221">MSGILTFTLFTLTRALTLLASQRQTAAVSLGRLESCEQHAWFKSGLPRPTLMHALRLINASGHLGGGVGDGGLTGATVGEGVGAGDGVGTGVGAGVGVTTGAGAGAGVPVGVGAGAWHGFSCPFTAEAKTTTTNAENKAEFIACLLAIVAYVCVCLMLLGYVAL</sequence>
<evidence type="ECO:0000313" key="3">
    <source>
        <dbReference type="EMBL" id="EAY89274.1"/>
    </source>
</evidence>
<dbReference type="OMA" id="ESCEQHA"/>
<organism evidence="3 4">
    <name type="scientific">Oryza sativa subsp. indica</name>
    <name type="common">Rice</name>
    <dbReference type="NCBI Taxonomy" id="39946"/>
    <lineage>
        <taxon>Eukaryota</taxon>
        <taxon>Viridiplantae</taxon>
        <taxon>Streptophyta</taxon>
        <taxon>Embryophyta</taxon>
        <taxon>Tracheophyta</taxon>
        <taxon>Spermatophyta</taxon>
        <taxon>Magnoliopsida</taxon>
        <taxon>Liliopsida</taxon>
        <taxon>Poales</taxon>
        <taxon>Poaceae</taxon>
        <taxon>BOP clade</taxon>
        <taxon>Oryzoideae</taxon>
        <taxon>Oryzeae</taxon>
        <taxon>Oryzinae</taxon>
        <taxon>Oryza</taxon>
        <taxon>Oryza sativa</taxon>
    </lineage>
</organism>
<dbReference type="Proteomes" id="UP000007015">
    <property type="component" value="Chromosome 3"/>
</dbReference>
<dbReference type="AlphaFoldDB" id="A2XEL4"/>
<keyword evidence="4" id="KW-1185">Reference proteome</keyword>
<evidence type="ECO:0000313" key="4">
    <source>
        <dbReference type="Proteomes" id="UP000007015"/>
    </source>
</evidence>
<keyword evidence="1" id="KW-0472">Membrane</keyword>